<evidence type="ECO:0000259" key="2">
    <source>
        <dbReference type="PROSITE" id="PS50222"/>
    </source>
</evidence>
<gene>
    <name evidence="3" type="ORF">DPMN_043303</name>
</gene>
<dbReference type="SUPFAM" id="SSF47473">
    <property type="entry name" value="EF-hand"/>
    <property type="match status" value="1"/>
</dbReference>
<keyword evidence="1" id="KW-0106">Calcium</keyword>
<name>A0A9D4D2F4_DREPO</name>
<evidence type="ECO:0000313" key="3">
    <source>
        <dbReference type="EMBL" id="KAH3736730.1"/>
    </source>
</evidence>
<keyword evidence="4" id="KW-1185">Reference proteome</keyword>
<reference evidence="3" key="2">
    <citation type="submission" date="2020-11" db="EMBL/GenBank/DDBJ databases">
        <authorList>
            <person name="McCartney M.A."/>
            <person name="Auch B."/>
            <person name="Kono T."/>
            <person name="Mallez S."/>
            <person name="Becker A."/>
            <person name="Gohl D.M."/>
            <person name="Silverstein K.A.T."/>
            <person name="Koren S."/>
            <person name="Bechman K.B."/>
            <person name="Herman A."/>
            <person name="Abrahante J.E."/>
            <person name="Garbe J."/>
        </authorList>
    </citation>
    <scope>NUCLEOTIDE SEQUENCE</scope>
    <source>
        <strain evidence="3">Duluth1</strain>
        <tissue evidence="3">Whole animal</tissue>
    </source>
</reference>
<dbReference type="EMBL" id="JAIWYP010000011">
    <property type="protein sequence ID" value="KAH3736730.1"/>
    <property type="molecule type" value="Genomic_DNA"/>
</dbReference>
<proteinExistence type="predicted"/>
<dbReference type="Gene3D" id="1.10.238.10">
    <property type="entry name" value="EF-hand"/>
    <property type="match status" value="1"/>
</dbReference>
<dbReference type="AlphaFoldDB" id="A0A9D4D2F4"/>
<dbReference type="CDD" id="cd00051">
    <property type="entry name" value="EFh"/>
    <property type="match status" value="1"/>
</dbReference>
<dbReference type="SMART" id="SM00054">
    <property type="entry name" value="EFh"/>
    <property type="match status" value="2"/>
</dbReference>
<dbReference type="InterPro" id="IPR011992">
    <property type="entry name" value="EF-hand-dom_pair"/>
</dbReference>
<organism evidence="3 4">
    <name type="scientific">Dreissena polymorpha</name>
    <name type="common">Zebra mussel</name>
    <name type="synonym">Mytilus polymorpha</name>
    <dbReference type="NCBI Taxonomy" id="45954"/>
    <lineage>
        <taxon>Eukaryota</taxon>
        <taxon>Metazoa</taxon>
        <taxon>Spiralia</taxon>
        <taxon>Lophotrochozoa</taxon>
        <taxon>Mollusca</taxon>
        <taxon>Bivalvia</taxon>
        <taxon>Autobranchia</taxon>
        <taxon>Heteroconchia</taxon>
        <taxon>Euheterodonta</taxon>
        <taxon>Imparidentia</taxon>
        <taxon>Neoheterodontei</taxon>
        <taxon>Myida</taxon>
        <taxon>Dreissenoidea</taxon>
        <taxon>Dreissenidae</taxon>
        <taxon>Dreissena</taxon>
    </lineage>
</organism>
<feature type="domain" description="EF-hand" evidence="2">
    <location>
        <begin position="35"/>
        <end position="70"/>
    </location>
</feature>
<dbReference type="InterPro" id="IPR018247">
    <property type="entry name" value="EF_Hand_1_Ca_BS"/>
</dbReference>
<sequence length="145" mass="16216">MVPFSDEFSDYDTNGDKLIAYEEFVFVVIKTVTLADPSQLREPFTMADANGDGVLDMDEFQAAPFLFAHLIHHQHKKEHIITRETVIGGDETVIGEEETTAAETYETTIVPKEDTTTIIALNNTENVSVNGDMSANQTDYALNYY</sequence>
<protein>
    <recommendedName>
        <fullName evidence="2">EF-hand domain-containing protein</fullName>
    </recommendedName>
</protein>
<dbReference type="Pfam" id="PF13202">
    <property type="entry name" value="EF-hand_5"/>
    <property type="match status" value="1"/>
</dbReference>
<dbReference type="OrthoDB" id="6148349at2759"/>
<dbReference type="GO" id="GO:0005509">
    <property type="term" value="F:calcium ion binding"/>
    <property type="evidence" value="ECO:0007669"/>
    <property type="project" value="InterPro"/>
</dbReference>
<accession>A0A9D4D2F4</accession>
<dbReference type="Proteomes" id="UP000828390">
    <property type="component" value="Unassembled WGS sequence"/>
</dbReference>
<dbReference type="PROSITE" id="PS00018">
    <property type="entry name" value="EF_HAND_1"/>
    <property type="match status" value="2"/>
</dbReference>
<reference evidence="3" key="1">
    <citation type="journal article" date="2019" name="bioRxiv">
        <title>The Genome of the Zebra Mussel, Dreissena polymorpha: A Resource for Invasive Species Research.</title>
        <authorList>
            <person name="McCartney M.A."/>
            <person name="Auch B."/>
            <person name="Kono T."/>
            <person name="Mallez S."/>
            <person name="Zhang Y."/>
            <person name="Obille A."/>
            <person name="Becker A."/>
            <person name="Abrahante J.E."/>
            <person name="Garbe J."/>
            <person name="Badalamenti J.P."/>
            <person name="Herman A."/>
            <person name="Mangelson H."/>
            <person name="Liachko I."/>
            <person name="Sullivan S."/>
            <person name="Sone E.D."/>
            <person name="Koren S."/>
            <person name="Silverstein K.A.T."/>
            <person name="Beckman K.B."/>
            <person name="Gohl D.M."/>
        </authorList>
    </citation>
    <scope>NUCLEOTIDE SEQUENCE</scope>
    <source>
        <strain evidence="3">Duluth1</strain>
        <tissue evidence="3">Whole animal</tissue>
    </source>
</reference>
<evidence type="ECO:0000256" key="1">
    <source>
        <dbReference type="ARBA" id="ARBA00022837"/>
    </source>
</evidence>
<dbReference type="InterPro" id="IPR002048">
    <property type="entry name" value="EF_hand_dom"/>
</dbReference>
<evidence type="ECO:0000313" key="4">
    <source>
        <dbReference type="Proteomes" id="UP000828390"/>
    </source>
</evidence>
<dbReference type="PROSITE" id="PS50222">
    <property type="entry name" value="EF_HAND_2"/>
    <property type="match status" value="1"/>
</dbReference>
<comment type="caution">
    <text evidence="3">The sequence shown here is derived from an EMBL/GenBank/DDBJ whole genome shotgun (WGS) entry which is preliminary data.</text>
</comment>